<protein>
    <recommendedName>
        <fullName evidence="5 6">Phosphoglycolate phosphatase</fullName>
        <shortName evidence="5">PGP</shortName>
        <shortName evidence="5">PGPase</shortName>
        <ecNumber evidence="5 6">3.1.3.18</ecNumber>
    </recommendedName>
</protein>
<dbReference type="NCBIfam" id="NF002245">
    <property type="entry name" value="PRK01158.1"/>
    <property type="match status" value="1"/>
</dbReference>
<dbReference type="STRING" id="1776334.APZ16_01430"/>
<feature type="binding site" evidence="5">
    <location>
        <position position="171"/>
    </location>
    <ligand>
        <name>Mg(2+)</name>
        <dbReference type="ChEBI" id="CHEBI:18420"/>
    </ligand>
</feature>
<feature type="binding site" evidence="5">
    <location>
        <position position="4"/>
    </location>
    <ligand>
        <name>Mg(2+)</name>
        <dbReference type="ChEBI" id="CHEBI:18420"/>
    </ligand>
</feature>
<evidence type="ECO:0000313" key="7">
    <source>
        <dbReference type="EMBL" id="KUO39836.1"/>
    </source>
</evidence>
<proteinExistence type="inferred from homology"/>
<dbReference type="InterPro" id="IPR006382">
    <property type="entry name" value="PGPase"/>
</dbReference>
<feature type="binding site" evidence="5">
    <location>
        <position position="2"/>
    </location>
    <ligand>
        <name>Mg(2+)</name>
        <dbReference type="ChEBI" id="CHEBI:18420"/>
    </ligand>
</feature>
<reference evidence="7 8" key="1">
    <citation type="journal article" date="2016" name="Nat. Microbiol.">
        <title>Genomic inference of the metabolism of cosmopolitan subsurface Archaea, Hadesarchaea.</title>
        <authorList>
            <person name="Baker B.J."/>
            <person name="Saw J.H."/>
            <person name="Lind A.E."/>
            <person name="Lazar C.S."/>
            <person name="Hinrichs K.-U."/>
            <person name="Teske A.P."/>
            <person name="Ettema T.J."/>
        </authorList>
    </citation>
    <scope>NUCLEOTIDE SEQUENCE [LARGE SCALE GENOMIC DNA]</scope>
</reference>
<dbReference type="Pfam" id="PF08282">
    <property type="entry name" value="Hydrolase_3"/>
    <property type="match status" value="2"/>
</dbReference>
<feature type="binding site" evidence="5">
    <location>
        <position position="148"/>
    </location>
    <ligand>
        <name>substrate</name>
    </ligand>
</feature>
<dbReference type="InterPro" id="IPR023214">
    <property type="entry name" value="HAD_sf"/>
</dbReference>
<keyword evidence="1 5" id="KW-0479">Metal-binding</keyword>
<dbReference type="NCBIfam" id="TIGR01482">
    <property type="entry name" value="SPP-subfamily"/>
    <property type="match status" value="1"/>
</dbReference>
<evidence type="ECO:0000256" key="4">
    <source>
        <dbReference type="ARBA" id="ARBA00023277"/>
    </source>
</evidence>
<evidence type="ECO:0000313" key="8">
    <source>
        <dbReference type="Proteomes" id="UP000074294"/>
    </source>
</evidence>
<dbReference type="PANTHER" id="PTHR10000:SF8">
    <property type="entry name" value="HAD SUPERFAMILY HYDROLASE-LIKE, TYPE 3"/>
    <property type="match status" value="1"/>
</dbReference>
<dbReference type="PANTHER" id="PTHR10000">
    <property type="entry name" value="PHOSPHOSERINE PHOSPHATASE"/>
    <property type="match status" value="1"/>
</dbReference>
<comment type="caution">
    <text evidence="7">The sequence shown here is derived from an EMBL/GenBank/DDBJ whole genome shotgun (WGS) entry which is preliminary data.</text>
</comment>
<dbReference type="EMBL" id="LQMQ01000055">
    <property type="protein sequence ID" value="KUO39836.1"/>
    <property type="molecule type" value="Genomic_DNA"/>
</dbReference>
<dbReference type="Proteomes" id="UP000074294">
    <property type="component" value="Unassembled WGS sequence"/>
</dbReference>
<evidence type="ECO:0000256" key="1">
    <source>
        <dbReference type="ARBA" id="ARBA00022723"/>
    </source>
</evidence>
<dbReference type="Gene3D" id="3.40.50.1000">
    <property type="entry name" value="HAD superfamily/HAD-like"/>
    <property type="match status" value="1"/>
</dbReference>
<dbReference type="CDD" id="cd07514">
    <property type="entry name" value="HAD_Pase"/>
    <property type="match status" value="1"/>
</dbReference>
<dbReference type="Gene3D" id="3.90.1070.10">
    <property type="match status" value="1"/>
</dbReference>
<dbReference type="SUPFAM" id="SSF56784">
    <property type="entry name" value="HAD-like"/>
    <property type="match status" value="1"/>
</dbReference>
<dbReference type="AlphaFoldDB" id="A0A147JTJ7"/>
<evidence type="ECO:0000256" key="5">
    <source>
        <dbReference type="HAMAP-Rule" id="MF_01419"/>
    </source>
</evidence>
<gene>
    <name evidence="7" type="ORF">APZ16_01430</name>
</gene>
<evidence type="ECO:0000256" key="2">
    <source>
        <dbReference type="ARBA" id="ARBA00022801"/>
    </source>
</evidence>
<feature type="binding site" evidence="5">
    <location>
        <position position="175"/>
    </location>
    <ligand>
        <name>Mg(2+)</name>
        <dbReference type="ChEBI" id="CHEBI:18420"/>
    </ligand>
</feature>
<evidence type="ECO:0000256" key="3">
    <source>
        <dbReference type="ARBA" id="ARBA00022842"/>
    </source>
</evidence>
<organism evidence="7 8">
    <name type="scientific">Hadarchaeum yellowstonense</name>
    <dbReference type="NCBI Taxonomy" id="1776334"/>
    <lineage>
        <taxon>Archaea</taxon>
        <taxon>Methanobacteriati</taxon>
        <taxon>Candidatus Hadarchaeota</taxon>
        <taxon>Candidatus Hadarchaeia</taxon>
        <taxon>Candidatus Hadarchaeales</taxon>
        <taxon>Candidatus Hadarchaeaceae</taxon>
        <taxon>Candidatus Hadarchaeum</taxon>
    </lineage>
</organism>
<sequence>MDIDGTMTYGDRRLDLAAVEAIRRAEDAGISVVIATGNIFRFAEAASILIGTSGPLIAEDGGVVFDVSREKMYVLGDRVDADRGFAELKKVFGNLETTRSNPDRLTGVVIRKTVSLDEVRRVIQQRGLPIVAVDSGMAIHLRRPEVNKGNALKKVSLITGVPLAEVAAIGDGFNDVEMLQVAGLSFAVANSVEEAKRAATQVTRSPHGRGVAEAVEEILRISARS</sequence>
<dbReference type="EC" id="3.1.3.18" evidence="5 6"/>
<keyword evidence="2 5" id="KW-0378">Hydrolase</keyword>
<dbReference type="GO" id="GO:0000287">
    <property type="term" value="F:magnesium ion binding"/>
    <property type="evidence" value="ECO:0007669"/>
    <property type="project" value="InterPro"/>
</dbReference>
<feature type="active site" description="Nucleophile" evidence="5">
    <location>
        <position position="2"/>
    </location>
</feature>
<evidence type="ECO:0000256" key="6">
    <source>
        <dbReference type="NCBIfam" id="TIGR01487"/>
    </source>
</evidence>
<dbReference type="InterPro" id="IPR036412">
    <property type="entry name" value="HAD-like_sf"/>
</dbReference>
<keyword evidence="3 5" id="KW-0460">Magnesium</keyword>
<keyword evidence="4 5" id="KW-0119">Carbohydrate metabolism</keyword>
<dbReference type="HAMAP" id="MF_01419">
    <property type="entry name" value="GPH_hydrolase_arch"/>
    <property type="match status" value="1"/>
</dbReference>
<dbReference type="NCBIfam" id="TIGR01487">
    <property type="entry name" value="Pglycolate_arch"/>
    <property type="match status" value="1"/>
</dbReference>
<comment type="catalytic activity">
    <reaction evidence="5">
        <text>2-phosphoglycolate + H2O = glycolate + phosphate</text>
        <dbReference type="Rhea" id="RHEA:14369"/>
        <dbReference type="ChEBI" id="CHEBI:15377"/>
        <dbReference type="ChEBI" id="CHEBI:29805"/>
        <dbReference type="ChEBI" id="CHEBI:43474"/>
        <dbReference type="ChEBI" id="CHEBI:58033"/>
        <dbReference type="EC" id="3.1.3.18"/>
    </reaction>
</comment>
<dbReference type="GO" id="GO:0008967">
    <property type="term" value="F:phosphoglycolate phosphatase activity"/>
    <property type="evidence" value="ECO:0007669"/>
    <property type="project" value="UniProtKB-UniRule"/>
</dbReference>
<comment type="similarity">
    <text evidence="5">Belongs to the archaeal SPP-like hydrolase family.</text>
</comment>
<dbReference type="GO" id="GO:0005829">
    <property type="term" value="C:cytosol"/>
    <property type="evidence" value="ECO:0007669"/>
    <property type="project" value="TreeGrafter"/>
</dbReference>
<name>A0A147JTJ7_HADYE</name>
<comment type="function">
    <text evidence="5">Catalyzes the dephosphorylation of 2-phosphoglycolate.</text>
</comment>
<accession>A0A147JTJ7</accession>
<comment type="cofactor">
    <cofactor evidence="5">
        <name>Mg(2+)</name>
        <dbReference type="ChEBI" id="CHEBI:18420"/>
    </cofactor>
</comment>